<feature type="domain" description="Aldehyde oxidase/xanthine dehydrogenase a/b hammerhead" evidence="3">
    <location>
        <begin position="21"/>
        <end position="139"/>
    </location>
</feature>
<dbReference type="InterPro" id="IPR000674">
    <property type="entry name" value="Ald_Oxase/Xan_DH_a/b"/>
</dbReference>
<dbReference type="Gene3D" id="3.30.365.10">
    <property type="entry name" value="Aldehyde oxidase/xanthine dehydrogenase, molybdopterin binding domain"/>
    <property type="match status" value="4"/>
</dbReference>
<reference evidence="4 5" key="1">
    <citation type="submission" date="2020-08" db="EMBL/GenBank/DDBJ databases">
        <title>Genomic Encyclopedia of Type Strains, Phase IV (KMG-IV): sequencing the most valuable type-strain genomes for metagenomic binning, comparative biology and taxonomic classification.</title>
        <authorList>
            <person name="Goeker M."/>
        </authorList>
    </citation>
    <scope>NUCLEOTIDE SEQUENCE [LARGE SCALE GENOMIC DNA]</scope>
    <source>
        <strain evidence="4 5">DSM 19979</strain>
    </source>
</reference>
<protein>
    <submittedName>
        <fullName evidence="4">Carbon-monoxide dehydrogenase large subunit</fullName>
        <ecNumber evidence="4">1.2.7.4</ecNumber>
    </submittedName>
</protein>
<dbReference type="EC" id="1.2.7.4" evidence="4"/>
<evidence type="ECO:0000256" key="2">
    <source>
        <dbReference type="ARBA" id="ARBA00023002"/>
    </source>
</evidence>
<dbReference type="InterPro" id="IPR016208">
    <property type="entry name" value="Ald_Oxase/xanthine_DH-like"/>
</dbReference>
<dbReference type="SMART" id="SM01008">
    <property type="entry name" value="Ald_Xan_dh_C"/>
    <property type="match status" value="1"/>
</dbReference>
<dbReference type="SUPFAM" id="SSF54665">
    <property type="entry name" value="CO dehydrogenase molybdoprotein N-domain-like"/>
    <property type="match status" value="1"/>
</dbReference>
<dbReference type="Gene3D" id="3.90.1170.50">
    <property type="entry name" value="Aldehyde oxidase/xanthine dehydrogenase, a/b hammerhead"/>
    <property type="match status" value="1"/>
</dbReference>
<dbReference type="Pfam" id="PF20256">
    <property type="entry name" value="MoCoBD_2"/>
    <property type="match status" value="1"/>
</dbReference>
<keyword evidence="2 4" id="KW-0560">Oxidoreductase</keyword>
<dbReference type="AlphaFoldDB" id="A0A840A6W1"/>
<dbReference type="PANTHER" id="PTHR11908">
    <property type="entry name" value="XANTHINE DEHYDROGENASE"/>
    <property type="match status" value="1"/>
</dbReference>
<dbReference type="Pfam" id="PF01315">
    <property type="entry name" value="Ald_Xan_dh_C"/>
    <property type="match status" value="1"/>
</dbReference>
<dbReference type="InterPro" id="IPR036856">
    <property type="entry name" value="Ald_Oxase/Xan_DH_a/b_sf"/>
</dbReference>
<evidence type="ECO:0000256" key="1">
    <source>
        <dbReference type="ARBA" id="ARBA00022505"/>
    </source>
</evidence>
<sequence length="752" mass="78525">MNAISLFGQSIRRVEDARFLKGEGRYVDDLAQPGALHAVFLRSPHAHARLVALNVAAAHAAPGVRLVLTGAMLAEAGIGGLPCSSVLAAETPLVKPDHPPLALDRVRHVGEAVACVVAETAHQAEDAAELILAEYDMLPAVTDHDAALAPGAPTLHEQAPGNLAFLWHKGDRAAVEAAFAGAAHVVEADIPNPRVTCAPIEPRAAMAVPEATRLSLIVNGQNVHSMRGQLCAAMKLPPEALHLVVPDVGGGFGVKNVAFPEHVCLLHAARELGAPVRWTARIGEDYAASAHGRGLHGRGRLALDSEGRFLALDFDGVAEMGAYLSANGPHCPTNAAATAMGGVYAIPAIHMTVRGAFTNTAPMEAYRGAGKPEANYIVETLIEHAARATGQDAAALRARNMIGEFPYRSALGMELRDGNFAARLAECAALADRAGFPARRAVSEAQGKRRGFGLTAFLETARGAFGEWAKLSVDAKGDVTLAIGTQSNGQGHETSFPQYVAHQLDLPMERIGYVQADTDLVAFGNGHGGARSLHMGGEAMRQAAHNLLAEARGRAARLLQTAPESLHYAGGRFALADGQSVTLAELAAEEPPLEGEARHALDLCTFPNGAHAAEVEVDPETGECTLCAYTAVDDYGRLLNPMLALGQVQGGVAQGIGQALLEAIRYDADSGQLLTAGLMDYCLPRASDLPTLDISLREDAPTEANGLGVKGTGQAGCIAAPQAVMAAIRDAVGADITMPATPEKLWAALHGR</sequence>
<proteinExistence type="predicted"/>
<dbReference type="Pfam" id="PF02738">
    <property type="entry name" value="MoCoBD_1"/>
    <property type="match status" value="1"/>
</dbReference>
<evidence type="ECO:0000313" key="5">
    <source>
        <dbReference type="Proteomes" id="UP000553193"/>
    </source>
</evidence>
<evidence type="ECO:0000259" key="3">
    <source>
        <dbReference type="SMART" id="SM01008"/>
    </source>
</evidence>
<dbReference type="PANTHER" id="PTHR11908:SF132">
    <property type="entry name" value="ALDEHYDE OXIDASE 1-RELATED"/>
    <property type="match status" value="1"/>
</dbReference>
<keyword evidence="5" id="KW-1185">Reference proteome</keyword>
<name>A0A840A6W1_9PROT</name>
<dbReference type="EMBL" id="JACIDJ010000001">
    <property type="protein sequence ID" value="MBB3897249.1"/>
    <property type="molecule type" value="Genomic_DNA"/>
</dbReference>
<organism evidence="4 5">
    <name type="scientific">Roseococcus suduntuyensis</name>
    <dbReference type="NCBI Taxonomy" id="455361"/>
    <lineage>
        <taxon>Bacteria</taxon>
        <taxon>Pseudomonadati</taxon>
        <taxon>Pseudomonadota</taxon>
        <taxon>Alphaproteobacteria</taxon>
        <taxon>Acetobacterales</taxon>
        <taxon>Roseomonadaceae</taxon>
        <taxon>Roseococcus</taxon>
    </lineage>
</organism>
<dbReference type="GO" id="GO:0043885">
    <property type="term" value="F:anaerobic carbon-monoxide dehydrogenase activity"/>
    <property type="evidence" value="ECO:0007669"/>
    <property type="project" value="UniProtKB-EC"/>
</dbReference>
<dbReference type="InterPro" id="IPR046867">
    <property type="entry name" value="AldOxase/xan_DH_MoCoBD2"/>
</dbReference>
<dbReference type="InterPro" id="IPR037165">
    <property type="entry name" value="AldOxase/xan_DH_Mopterin-bd_sf"/>
</dbReference>
<gene>
    <name evidence="4" type="ORF">GGQ83_000675</name>
</gene>
<dbReference type="GO" id="GO:0005506">
    <property type="term" value="F:iron ion binding"/>
    <property type="evidence" value="ECO:0007669"/>
    <property type="project" value="InterPro"/>
</dbReference>
<comment type="caution">
    <text evidence="4">The sequence shown here is derived from an EMBL/GenBank/DDBJ whole genome shotgun (WGS) entry which is preliminary data.</text>
</comment>
<accession>A0A840A6W1</accession>
<keyword evidence="1" id="KW-0500">Molybdenum</keyword>
<evidence type="ECO:0000313" key="4">
    <source>
        <dbReference type="EMBL" id="MBB3897249.1"/>
    </source>
</evidence>
<dbReference type="Proteomes" id="UP000553193">
    <property type="component" value="Unassembled WGS sequence"/>
</dbReference>
<dbReference type="InterPro" id="IPR008274">
    <property type="entry name" value="AldOxase/xan_DH_MoCoBD1"/>
</dbReference>
<dbReference type="RefSeq" id="WP_184382178.1">
    <property type="nucleotide sequence ID" value="NZ_JACIDJ010000001.1"/>
</dbReference>
<dbReference type="SUPFAM" id="SSF56003">
    <property type="entry name" value="Molybdenum cofactor-binding domain"/>
    <property type="match status" value="1"/>
</dbReference>